<sequence length="247" mass="26277">MELSDRHLDEESRGSLDPDGVEQRHTILDRRGRTCRGRWKVSESSSWGSGSPARPREESSPTGVPTWSKSSRHSVTRRARSSACSAPTCPTTRCSSSTTGRSAASSSTCIPTKDALWRSSSSMAPTCSSPTSVRPLWRGSASTTKPCSPATPDSSTRSSPATASKDPMPIARHMTSPPSGPGRASRTCSRPPGRTRPSSAVAWVTTRSGCRAPARSAPHSSRASARGTVNSCRRRCCARAFTPWAST</sequence>
<feature type="compositionally biased region" description="Basic and acidic residues" evidence="1">
    <location>
        <begin position="1"/>
        <end position="32"/>
    </location>
</feature>
<feature type="compositionally biased region" description="Low complexity" evidence="1">
    <location>
        <begin position="83"/>
        <end position="109"/>
    </location>
</feature>
<accession>A0A6J7HKV8</accession>
<protein>
    <submittedName>
        <fullName evidence="2">Unannotated protein</fullName>
    </submittedName>
</protein>
<name>A0A6J7HKV8_9ZZZZ</name>
<dbReference type="AlphaFoldDB" id="A0A6J7HKV8"/>
<dbReference type="EMBL" id="CAFBMH010000086">
    <property type="protein sequence ID" value="CAB4919998.1"/>
    <property type="molecule type" value="Genomic_DNA"/>
</dbReference>
<feature type="compositionally biased region" description="Polar residues" evidence="1">
    <location>
        <begin position="60"/>
        <end position="69"/>
    </location>
</feature>
<proteinExistence type="predicted"/>
<organism evidence="2">
    <name type="scientific">freshwater metagenome</name>
    <dbReference type="NCBI Taxonomy" id="449393"/>
    <lineage>
        <taxon>unclassified sequences</taxon>
        <taxon>metagenomes</taxon>
        <taxon>ecological metagenomes</taxon>
    </lineage>
</organism>
<feature type="compositionally biased region" description="Polar residues" evidence="1">
    <location>
        <begin position="140"/>
        <end position="162"/>
    </location>
</feature>
<evidence type="ECO:0000256" key="1">
    <source>
        <dbReference type="SAM" id="MobiDB-lite"/>
    </source>
</evidence>
<feature type="compositionally biased region" description="Low complexity" evidence="1">
    <location>
        <begin position="42"/>
        <end position="51"/>
    </location>
</feature>
<gene>
    <name evidence="2" type="ORF">UFOPK3543_02025</name>
</gene>
<feature type="region of interest" description="Disordered" evidence="1">
    <location>
        <begin position="1"/>
        <end position="203"/>
    </location>
</feature>
<feature type="compositionally biased region" description="Low complexity" evidence="1">
    <location>
        <begin position="119"/>
        <end position="132"/>
    </location>
</feature>
<feature type="compositionally biased region" description="Basic residues" evidence="1">
    <location>
        <begin position="70"/>
        <end position="80"/>
    </location>
</feature>
<reference evidence="2" key="1">
    <citation type="submission" date="2020-05" db="EMBL/GenBank/DDBJ databases">
        <authorList>
            <person name="Chiriac C."/>
            <person name="Salcher M."/>
            <person name="Ghai R."/>
            <person name="Kavagutti S V."/>
        </authorList>
    </citation>
    <scope>NUCLEOTIDE SEQUENCE</scope>
</reference>
<evidence type="ECO:0000313" key="2">
    <source>
        <dbReference type="EMBL" id="CAB4919998.1"/>
    </source>
</evidence>